<keyword evidence="2" id="KW-1185">Reference proteome</keyword>
<name>A0ACB7GIT0_MANES</name>
<comment type="caution">
    <text evidence="1">The sequence shown here is derived from an EMBL/GenBank/DDBJ whole genome shotgun (WGS) entry which is preliminary data.</text>
</comment>
<reference evidence="2" key="1">
    <citation type="journal article" date="2016" name="Nat. Biotechnol.">
        <title>Sequencing wild and cultivated cassava and related species reveals extensive interspecific hybridization and genetic diversity.</title>
        <authorList>
            <person name="Bredeson J.V."/>
            <person name="Lyons J.B."/>
            <person name="Prochnik S.E."/>
            <person name="Wu G.A."/>
            <person name="Ha C.M."/>
            <person name="Edsinger-Gonzales E."/>
            <person name="Grimwood J."/>
            <person name="Schmutz J."/>
            <person name="Rabbi I.Y."/>
            <person name="Egesi C."/>
            <person name="Nauluvula P."/>
            <person name="Lebot V."/>
            <person name="Ndunguru J."/>
            <person name="Mkamilo G."/>
            <person name="Bart R.S."/>
            <person name="Setter T.L."/>
            <person name="Gleadow R.M."/>
            <person name="Kulakow P."/>
            <person name="Ferguson M.E."/>
            <person name="Rounsley S."/>
            <person name="Rokhsar D.S."/>
        </authorList>
    </citation>
    <scope>NUCLEOTIDE SEQUENCE [LARGE SCALE GENOMIC DNA]</scope>
    <source>
        <strain evidence="2">cv. AM560-2</strain>
    </source>
</reference>
<accession>A0ACB7GIT0</accession>
<sequence>MQFGLECPLCKAQYLDRDLRPVPFIENMVTIYRNLEATICASFQSGASDTGRILEQCPTSISADYNDKLSKESFKTAVEGNPSNGTSMFLLASSNLAQVPLNSCVKNVVQKIDMADKSNVPRKVKDNEYEMVGIREDEVDGEQNVNSRPASSHIRAGGLQESTTVQIDANQVDQLSASFGDIKTPENDSYYEGGDNSPKNHLPLRLVKRNPDDSTRQERYDSSASGTEGGDRRDSKRHKKLSYGPLTICTNSVDHITVSSQAENLGNCYSLSEDKSVPPCNGAAKTICGFCRSSRISKDTGPIFHFVNGKSVEGDDAFLSNAIHVHWACIEWAPRVFFVGETIKNLKTELARSAKLKCSSCGMRGAALGCYKKSCRRSYHAPCAKGVAGCRWDFDNFLVLCPSHTSVRFPERKPKKHNLDCHVPTQIAPQQSNFLSESLNRAKEWVFCGSALSSEEKCLLVEFGSMIGVPVTKFWRPNVTHVIAAADTEGACTRTLKVLMAILNGRWVLTIDWVKACMKSIRPVDEEPYEVSLDNHGCYNGPRTGRLSVWGKAPKLFNGLKFYFAGDFASDYKEDLQNLVVAAGGTILEREEELVEQTNAQAAPSRTIVVYNLDPPQGCKLGEEASILWRRLNEAENIAAKIGSQIIDHTWVLESIASYKLQLDL</sequence>
<protein>
    <submittedName>
        <fullName evidence="1">Uncharacterized protein</fullName>
    </submittedName>
</protein>
<proteinExistence type="predicted"/>
<dbReference type="Proteomes" id="UP000091857">
    <property type="component" value="Chromosome 13"/>
</dbReference>
<evidence type="ECO:0000313" key="2">
    <source>
        <dbReference type="Proteomes" id="UP000091857"/>
    </source>
</evidence>
<evidence type="ECO:0000313" key="1">
    <source>
        <dbReference type="EMBL" id="KAG8640228.1"/>
    </source>
</evidence>
<organism evidence="1 2">
    <name type="scientific">Manihot esculenta</name>
    <name type="common">Cassava</name>
    <name type="synonym">Jatropha manihot</name>
    <dbReference type="NCBI Taxonomy" id="3983"/>
    <lineage>
        <taxon>Eukaryota</taxon>
        <taxon>Viridiplantae</taxon>
        <taxon>Streptophyta</taxon>
        <taxon>Embryophyta</taxon>
        <taxon>Tracheophyta</taxon>
        <taxon>Spermatophyta</taxon>
        <taxon>Magnoliopsida</taxon>
        <taxon>eudicotyledons</taxon>
        <taxon>Gunneridae</taxon>
        <taxon>Pentapetalae</taxon>
        <taxon>rosids</taxon>
        <taxon>fabids</taxon>
        <taxon>Malpighiales</taxon>
        <taxon>Euphorbiaceae</taxon>
        <taxon>Crotonoideae</taxon>
        <taxon>Manihoteae</taxon>
        <taxon>Manihot</taxon>
    </lineage>
</organism>
<gene>
    <name evidence="1" type="ORF">MANES_13G037400v8</name>
</gene>
<dbReference type="EMBL" id="CM004399">
    <property type="protein sequence ID" value="KAG8640228.1"/>
    <property type="molecule type" value="Genomic_DNA"/>
</dbReference>